<dbReference type="AlphaFoldDB" id="A0A223EPI9"/>
<organism evidence="2 3">
    <name type="scientific">Peribacillus simplex NBRC 15720 = DSM 1321</name>
    <dbReference type="NCBI Taxonomy" id="1349754"/>
    <lineage>
        <taxon>Bacteria</taxon>
        <taxon>Bacillati</taxon>
        <taxon>Bacillota</taxon>
        <taxon>Bacilli</taxon>
        <taxon>Bacillales</taxon>
        <taxon>Bacillaceae</taxon>
        <taxon>Peribacillus</taxon>
    </lineage>
</organism>
<evidence type="ECO:0008006" key="4">
    <source>
        <dbReference type="Google" id="ProtNLM"/>
    </source>
</evidence>
<keyword evidence="1" id="KW-0560">Oxidoreductase</keyword>
<evidence type="ECO:0000313" key="2">
    <source>
        <dbReference type="EMBL" id="ASS97154.1"/>
    </source>
</evidence>
<reference evidence="2 3" key="1">
    <citation type="submission" date="2016-10" db="EMBL/GenBank/DDBJ databases">
        <title>The whole genome sequencing and assembly of Bacillus simplex DSM 1321 strain.</title>
        <authorList>
            <person name="Park M.-K."/>
            <person name="Lee Y.-J."/>
            <person name="Yi H."/>
            <person name="Bahn Y.-S."/>
            <person name="Kim J.F."/>
            <person name="Lee D.-W."/>
        </authorList>
    </citation>
    <scope>NUCLEOTIDE SEQUENCE [LARGE SCALE GENOMIC DNA]</scope>
    <source>
        <strain evidence="2 3">DSM 1321</strain>
    </source>
</reference>
<dbReference type="GO" id="GO:0016491">
    <property type="term" value="F:oxidoreductase activity"/>
    <property type="evidence" value="ECO:0007669"/>
    <property type="project" value="UniProtKB-KW"/>
</dbReference>
<dbReference type="EMBL" id="CP017704">
    <property type="protein sequence ID" value="ASS97154.1"/>
    <property type="molecule type" value="Genomic_DNA"/>
</dbReference>
<dbReference type="InterPro" id="IPR029041">
    <property type="entry name" value="FAD-linked_oxidoreductase-like"/>
</dbReference>
<evidence type="ECO:0000313" key="3">
    <source>
        <dbReference type="Proteomes" id="UP000214618"/>
    </source>
</evidence>
<sequence>MNDGINIEAIEATEYNVRTLEAMGSVGVNSNLSVKMTQLGLDIDRNFCVQNMCRILETTKKYNNFARIDMEDHAHCQITLDILRELRKHLIM</sequence>
<proteinExistence type="predicted"/>
<accession>A0A223EPI9</accession>
<dbReference type="Gene3D" id="3.20.20.220">
    <property type="match status" value="1"/>
</dbReference>
<dbReference type="SUPFAM" id="SSF51730">
    <property type="entry name" value="FAD-linked oxidoreductase"/>
    <property type="match status" value="1"/>
</dbReference>
<gene>
    <name evidence="2" type="ORF">BS1321_26600</name>
</gene>
<name>A0A223EPI9_9BACI</name>
<dbReference type="Proteomes" id="UP000214618">
    <property type="component" value="Chromosome"/>
</dbReference>
<evidence type="ECO:0000256" key="1">
    <source>
        <dbReference type="ARBA" id="ARBA00023002"/>
    </source>
</evidence>
<protein>
    <recommendedName>
        <fullName evidence="4">Proline dehydrogenase domain-containing protein</fullName>
    </recommendedName>
</protein>